<organism evidence="1">
    <name type="scientific">Desulfofervidus auxilii</name>
    <dbReference type="NCBI Taxonomy" id="1621989"/>
    <lineage>
        <taxon>Bacteria</taxon>
        <taxon>Pseudomonadati</taxon>
        <taxon>Thermodesulfobacteriota</taxon>
        <taxon>Candidatus Desulfofervidia</taxon>
        <taxon>Candidatus Desulfofervidales</taxon>
        <taxon>Candidatus Desulfofervidaceae</taxon>
        <taxon>Candidatus Desulfofervidus</taxon>
    </lineage>
</organism>
<dbReference type="AlphaFoldDB" id="A0A7V0NEF0"/>
<gene>
    <name evidence="1" type="ORF">ENF30_02245</name>
</gene>
<sequence>MKKLKIGLIILSLICCFNTKVKCFDPQAVSQVSKAIAQWKLMKQDKHEAEPIYISSSLSQIVKNKDNKILPISGLIISGNYQIELQKVSDKYIFHLPVSNSYDFAISQINSFGQNRIINQMMVSYEKFGQICNDVVNLSRIYKQLPPSNIVLQNTALGTRILNITITTAGTVTQAADVFLKTADYIGRSMQLMNPPLYLNEKTPWGAIGHGSYPIPNGYTFYFEILDTSRSISRVHTSWTITKTGSYYRYVNTNTSTSSALERFMMHHYPVGTYFDPEKTTITSIVKIYQHHYVKTLPGGSVYLNGKLATKGIPNIFSIPTYSTPKIQKISTPSSTPYFRWR</sequence>
<evidence type="ECO:0000313" key="1">
    <source>
        <dbReference type="EMBL" id="HDD35601.1"/>
    </source>
</evidence>
<protein>
    <submittedName>
        <fullName evidence="1">Uncharacterized protein</fullName>
    </submittedName>
</protein>
<reference evidence="1" key="1">
    <citation type="journal article" date="2020" name="mSystems">
        <title>Genome- and Community-Level Interaction Insights into Carbon Utilization and Element Cycling Functions of Hydrothermarchaeota in Hydrothermal Sediment.</title>
        <authorList>
            <person name="Zhou Z."/>
            <person name="Liu Y."/>
            <person name="Xu W."/>
            <person name="Pan J."/>
            <person name="Luo Z.H."/>
            <person name="Li M."/>
        </authorList>
    </citation>
    <scope>NUCLEOTIDE SEQUENCE [LARGE SCALE GENOMIC DNA]</scope>
    <source>
        <strain evidence="1">HyVt-113</strain>
    </source>
</reference>
<dbReference type="EMBL" id="DQWQ01000095">
    <property type="protein sequence ID" value="HDD35601.1"/>
    <property type="molecule type" value="Genomic_DNA"/>
</dbReference>
<proteinExistence type="predicted"/>
<accession>A0A7V0NEF0</accession>
<comment type="caution">
    <text evidence="1">The sequence shown here is derived from an EMBL/GenBank/DDBJ whole genome shotgun (WGS) entry which is preliminary data.</text>
</comment>
<dbReference type="Proteomes" id="UP000885706">
    <property type="component" value="Unassembled WGS sequence"/>
</dbReference>
<name>A0A7V0NEF0_DESA2</name>